<dbReference type="InterPro" id="IPR032568">
    <property type="entry name" value="DUF4926"/>
</dbReference>
<evidence type="ECO:0000313" key="1">
    <source>
        <dbReference type="EMBL" id="WRP16620.1"/>
    </source>
</evidence>
<sequence length="82" mass="8925">MVRELEMVVLTKDLLEHGLLRGDVGTVVHVYHSGEAAEVEFVAADGRTVALLTLKTDSIRPMDRSEILHARPLSLSPQGGGY</sequence>
<evidence type="ECO:0000313" key="2">
    <source>
        <dbReference type="Proteomes" id="UP001332192"/>
    </source>
</evidence>
<dbReference type="RefSeq" id="WP_324715893.1">
    <property type="nucleotide sequence ID" value="NZ_CP141615.1"/>
</dbReference>
<organism evidence="1 2">
    <name type="scientific">Carboxydichorda subterranea</name>
    <dbReference type="NCBI Taxonomy" id="3109565"/>
    <lineage>
        <taxon>Bacteria</taxon>
        <taxon>Bacillati</taxon>
        <taxon>Bacillota</taxon>
        <taxon>Limnochordia</taxon>
        <taxon>Limnochordales</taxon>
        <taxon>Geochordaceae</taxon>
        <taxon>Carboxydichorda</taxon>
    </lineage>
</organism>
<dbReference type="EMBL" id="CP141615">
    <property type="protein sequence ID" value="WRP16620.1"/>
    <property type="molecule type" value="Genomic_DNA"/>
</dbReference>
<dbReference type="Pfam" id="PF16277">
    <property type="entry name" value="DUF4926"/>
    <property type="match status" value="1"/>
</dbReference>
<proteinExistence type="predicted"/>
<keyword evidence="2" id="KW-1185">Reference proteome</keyword>
<reference evidence="1 2" key="1">
    <citation type="journal article" date="2024" name="Front. Microbiol.">
        <title>Novel thermophilic genera Geochorda gen. nov. and Carboxydochorda gen. nov. from the deep terrestrial subsurface reveal the ecophysiological diversity in the class Limnochordia.</title>
        <authorList>
            <person name="Karnachuk O.V."/>
            <person name="Lukina A.P."/>
            <person name="Avakyan M.R."/>
            <person name="Kadnikov V.V."/>
            <person name="Begmatov S."/>
            <person name="Beletsky A.V."/>
            <person name="Vlasova K.G."/>
            <person name="Novikov A.A."/>
            <person name="Shcherbakova V.A."/>
            <person name="Mardanov A.V."/>
            <person name="Ravin N.V."/>
        </authorList>
    </citation>
    <scope>NUCLEOTIDE SEQUENCE [LARGE SCALE GENOMIC DNA]</scope>
    <source>
        <strain evidence="1 2">L945</strain>
    </source>
</reference>
<gene>
    <name evidence="1" type="ORF">U7230_11030</name>
</gene>
<accession>A0ABZ1BVI2</accession>
<protein>
    <submittedName>
        <fullName evidence="1">DUF4926 domain-containing protein</fullName>
    </submittedName>
</protein>
<name>A0ABZ1BVI2_9FIRM</name>
<dbReference type="Proteomes" id="UP001332192">
    <property type="component" value="Chromosome"/>
</dbReference>